<dbReference type="InterPro" id="IPR051954">
    <property type="entry name" value="tRNA_methyltransferase_THADA"/>
</dbReference>
<dbReference type="Proteomes" id="UP000011087">
    <property type="component" value="Unassembled WGS sequence"/>
</dbReference>
<dbReference type="HOGENOM" id="CLU_280668_0_0_1"/>
<dbReference type="PANTHER" id="PTHR14387:SF0">
    <property type="entry name" value="DUF2428 DOMAIN-CONTAINING PROTEIN"/>
    <property type="match status" value="1"/>
</dbReference>
<evidence type="ECO:0000313" key="7">
    <source>
        <dbReference type="EnsemblProtists" id="EKX53070"/>
    </source>
</evidence>
<dbReference type="InterPro" id="IPR056842">
    <property type="entry name" value="THADA-like_TPR_C"/>
</dbReference>
<dbReference type="SUPFAM" id="SSF48371">
    <property type="entry name" value="ARM repeat"/>
    <property type="match status" value="1"/>
</dbReference>
<evidence type="ECO:0000259" key="4">
    <source>
        <dbReference type="Pfam" id="PF10350"/>
    </source>
</evidence>
<reference evidence="7" key="3">
    <citation type="submission" date="2016-03" db="UniProtKB">
        <authorList>
            <consortium name="EnsemblProtists"/>
        </authorList>
    </citation>
    <scope>IDENTIFICATION</scope>
</reference>
<reference evidence="8" key="2">
    <citation type="submission" date="2012-11" db="EMBL/GenBank/DDBJ databases">
        <authorList>
            <person name="Kuo A."/>
            <person name="Curtis B.A."/>
            <person name="Tanifuji G."/>
            <person name="Burki F."/>
            <person name="Gruber A."/>
            <person name="Irimia M."/>
            <person name="Maruyama S."/>
            <person name="Arias M.C."/>
            <person name="Ball S.G."/>
            <person name="Gile G.H."/>
            <person name="Hirakawa Y."/>
            <person name="Hopkins J.F."/>
            <person name="Rensing S.A."/>
            <person name="Schmutz J."/>
            <person name="Symeonidi A."/>
            <person name="Elias M."/>
            <person name="Eveleigh R.J."/>
            <person name="Herman E.K."/>
            <person name="Klute M.J."/>
            <person name="Nakayama T."/>
            <person name="Obornik M."/>
            <person name="Reyes-Prieto A."/>
            <person name="Armbrust E.V."/>
            <person name="Aves S.J."/>
            <person name="Beiko R.G."/>
            <person name="Coutinho P."/>
            <person name="Dacks J.B."/>
            <person name="Durnford D.G."/>
            <person name="Fast N.M."/>
            <person name="Green B.R."/>
            <person name="Grisdale C."/>
            <person name="Hempe F."/>
            <person name="Henrissat B."/>
            <person name="Hoppner M.P."/>
            <person name="Ishida K.-I."/>
            <person name="Kim E."/>
            <person name="Koreny L."/>
            <person name="Kroth P.G."/>
            <person name="Liu Y."/>
            <person name="Malik S.-B."/>
            <person name="Maier U.G."/>
            <person name="McRose D."/>
            <person name="Mock T."/>
            <person name="Neilson J.A."/>
            <person name="Onodera N.T."/>
            <person name="Poole A.M."/>
            <person name="Pritham E.J."/>
            <person name="Richards T.A."/>
            <person name="Rocap G."/>
            <person name="Roy S.W."/>
            <person name="Sarai C."/>
            <person name="Schaack S."/>
            <person name="Shirato S."/>
            <person name="Slamovits C.H."/>
            <person name="Spencer D.F."/>
            <person name="Suzuki S."/>
            <person name="Worden A.Z."/>
            <person name="Zauner S."/>
            <person name="Barry K."/>
            <person name="Bell C."/>
            <person name="Bharti A.K."/>
            <person name="Crow J.A."/>
            <person name="Grimwood J."/>
            <person name="Kramer R."/>
            <person name="Lindquist E."/>
            <person name="Lucas S."/>
            <person name="Salamov A."/>
            <person name="McFadden G.I."/>
            <person name="Lane C.E."/>
            <person name="Keeling P.J."/>
            <person name="Gray M.W."/>
            <person name="Grigoriev I.V."/>
            <person name="Archibald J.M."/>
        </authorList>
    </citation>
    <scope>NUCLEOTIDE SEQUENCE</scope>
    <source>
        <strain evidence="8">CCMP2712</strain>
    </source>
</reference>
<keyword evidence="8" id="KW-1185">Reference proteome</keyword>
<dbReference type="InterPro" id="IPR016024">
    <property type="entry name" value="ARM-type_fold"/>
</dbReference>
<evidence type="ECO:0000313" key="6">
    <source>
        <dbReference type="EMBL" id="EKX53070.1"/>
    </source>
</evidence>
<feature type="region of interest" description="Disordered" evidence="3">
    <location>
        <begin position="86"/>
        <end position="105"/>
    </location>
</feature>
<dbReference type="OrthoDB" id="43471at2759"/>
<dbReference type="GeneID" id="17309652"/>
<reference evidence="6 8" key="1">
    <citation type="journal article" date="2012" name="Nature">
        <title>Algal genomes reveal evolutionary mosaicism and the fate of nucleomorphs.</title>
        <authorList>
            <consortium name="DOE Joint Genome Institute"/>
            <person name="Curtis B.A."/>
            <person name="Tanifuji G."/>
            <person name="Burki F."/>
            <person name="Gruber A."/>
            <person name="Irimia M."/>
            <person name="Maruyama S."/>
            <person name="Arias M.C."/>
            <person name="Ball S.G."/>
            <person name="Gile G.H."/>
            <person name="Hirakawa Y."/>
            <person name="Hopkins J.F."/>
            <person name="Kuo A."/>
            <person name="Rensing S.A."/>
            <person name="Schmutz J."/>
            <person name="Symeonidi A."/>
            <person name="Elias M."/>
            <person name="Eveleigh R.J."/>
            <person name="Herman E.K."/>
            <person name="Klute M.J."/>
            <person name="Nakayama T."/>
            <person name="Obornik M."/>
            <person name="Reyes-Prieto A."/>
            <person name="Armbrust E.V."/>
            <person name="Aves S.J."/>
            <person name="Beiko R.G."/>
            <person name="Coutinho P."/>
            <person name="Dacks J.B."/>
            <person name="Durnford D.G."/>
            <person name="Fast N.M."/>
            <person name="Green B.R."/>
            <person name="Grisdale C.J."/>
            <person name="Hempel F."/>
            <person name="Henrissat B."/>
            <person name="Hoppner M.P."/>
            <person name="Ishida K."/>
            <person name="Kim E."/>
            <person name="Koreny L."/>
            <person name="Kroth P.G."/>
            <person name="Liu Y."/>
            <person name="Malik S.B."/>
            <person name="Maier U.G."/>
            <person name="McRose D."/>
            <person name="Mock T."/>
            <person name="Neilson J.A."/>
            <person name="Onodera N.T."/>
            <person name="Poole A.M."/>
            <person name="Pritham E.J."/>
            <person name="Richards T.A."/>
            <person name="Rocap G."/>
            <person name="Roy S.W."/>
            <person name="Sarai C."/>
            <person name="Schaack S."/>
            <person name="Shirato S."/>
            <person name="Slamovits C.H."/>
            <person name="Spencer D.F."/>
            <person name="Suzuki S."/>
            <person name="Worden A.Z."/>
            <person name="Zauner S."/>
            <person name="Barry K."/>
            <person name="Bell C."/>
            <person name="Bharti A.K."/>
            <person name="Crow J.A."/>
            <person name="Grimwood J."/>
            <person name="Kramer R."/>
            <person name="Lindquist E."/>
            <person name="Lucas S."/>
            <person name="Salamov A."/>
            <person name="McFadden G.I."/>
            <person name="Lane C.E."/>
            <person name="Keeling P.J."/>
            <person name="Gray M.W."/>
            <person name="Grigoriev I.V."/>
            <person name="Archibald J.M."/>
        </authorList>
    </citation>
    <scope>NUCLEOTIDE SEQUENCE</scope>
    <source>
        <strain evidence="6 8">CCMP2712</strain>
    </source>
</reference>
<dbReference type="EnsemblProtists" id="EKX53070">
    <property type="protein sequence ID" value="EKX53070"/>
    <property type="gene ID" value="GUITHDRAFT_133448"/>
</dbReference>
<evidence type="ECO:0000313" key="8">
    <source>
        <dbReference type="Proteomes" id="UP000011087"/>
    </source>
</evidence>
<dbReference type="KEGG" id="gtt:GUITHDRAFT_133448"/>
<evidence type="ECO:0000256" key="3">
    <source>
        <dbReference type="SAM" id="MobiDB-lite"/>
    </source>
</evidence>
<dbReference type="Pfam" id="PF25151">
    <property type="entry name" value="TPR_Trm732_C"/>
    <property type="match status" value="1"/>
</dbReference>
<dbReference type="PANTHER" id="PTHR14387">
    <property type="entry name" value="THADA/DEATH RECEPTOR INTERACTING PROTEIN"/>
    <property type="match status" value="1"/>
</dbReference>
<dbReference type="GO" id="GO:0005829">
    <property type="term" value="C:cytosol"/>
    <property type="evidence" value="ECO:0007669"/>
    <property type="project" value="TreeGrafter"/>
</dbReference>
<name>L1JXX8_GUITC</name>
<feature type="domain" description="tRNA (32-2'-O)-methyltransferase regulator THADA-like C-terminal TPR repeats region" evidence="5">
    <location>
        <begin position="563"/>
        <end position="717"/>
    </location>
</feature>
<evidence type="ECO:0000259" key="5">
    <source>
        <dbReference type="Pfam" id="PF25151"/>
    </source>
</evidence>
<dbReference type="RefSeq" id="XP_005840050.1">
    <property type="nucleotide sequence ID" value="XM_005839993.1"/>
</dbReference>
<feature type="domain" description="DUF2428" evidence="4">
    <location>
        <begin position="307"/>
        <end position="457"/>
    </location>
</feature>
<dbReference type="PaxDb" id="55529-EKX53070"/>
<gene>
    <name evidence="6" type="ORF">GUITHDRAFT_133448</name>
</gene>
<dbReference type="GO" id="GO:0030488">
    <property type="term" value="P:tRNA methylation"/>
    <property type="evidence" value="ECO:0007669"/>
    <property type="project" value="TreeGrafter"/>
</dbReference>
<evidence type="ECO:0000256" key="2">
    <source>
        <dbReference type="ARBA" id="ARBA00022694"/>
    </source>
</evidence>
<dbReference type="EMBL" id="JH992971">
    <property type="protein sequence ID" value="EKX53070.1"/>
    <property type="molecule type" value="Genomic_DNA"/>
</dbReference>
<accession>L1JXX8</accession>
<dbReference type="STRING" id="905079.L1JXX8"/>
<proteinExistence type="inferred from homology"/>
<dbReference type="InterPro" id="IPR019442">
    <property type="entry name" value="THADA/TRM732_DUF2428"/>
</dbReference>
<evidence type="ECO:0000256" key="1">
    <source>
        <dbReference type="ARBA" id="ARBA00010409"/>
    </source>
</evidence>
<sequence>MRNAILASDLFHEEFKSRIFDLWNDDAILIPHFAESLLRGFESILADYESLSNDADEDTKMDMHERILWAKLTILKHRAVDFPPSGYLEMDKEEEEEEGNKERARDQELIQGAISCASSEIRIQALESIFFPVLSSRLNDLDVSRLRLAILFECDNPSRASRRKDRIPKTAEEKLIPLYKEEFVNQRQFERLEVIGSRLVTSLNSRDASSGALILKTSYILKQLEESSSLKSDLDQNMSKTFESKIMKTVNAISHWPLLSVQSCDDGRDSVMRHFQQRGFIHGHILTTRLLLDSGSYDSILKENKQIYQLLLNTTHEIVQTAKSLLDDELVCAGMMNENLSPDEFELMDDEDRQQDFSRNSNLELCSQRACWLTLKESAFLLSSLCKRSSFQKDCLDQELLDKIVDDLFLIIFATSHNGLVEQSAEALRQVCMFVVDNDGAGGKSYLTHWMSKLIALLPDPSVAALKDFLPQIIRLVDPKDLRNDGTCTSTSTKSTFLSSASIGLPIDKHQDPVDVASRLHALHVIRQILLHAKVGSKALDVLGDEILCSIATALSSQEWMIRNAANLAFSAAIERSLGKQENYKSSDHFFRLFPEFQRELLGILEEESKQKQTGKAAAISRVLPCLCLLAKLRTESISSQPFISRMRFLAIELLSHEYEVVRESAALAAVALTERSKLCDVAVEISRDITKLASGIQNDDDASNNILHGQILFLRTILTSSAQLSDADSCAVFVSLLEASFVELADKPVLLRMMRMKLQRCPLNLETFEALLSHSLDEVKIAALSHIESLLPKSFHDGRLYQLLMSKIELETNSDCIRGILCCLERFPPSAISLSNLNSSQTKASQLLSSSRHEVTSAALRVTANWIAALIHQANVEASMPSMNERIDRWVIRLEQGINPSEPQNLRRSCLDALGDSRILTCNAAALADASSRCLLCLLILLQDKDPSIYEKASILALRSVDLSVVGLKERRRHPLATHRLVAAICLMRWICLRCAGEGGKVLLVSHMQRVRREFERATATWPQYCERVGAEVQGDGERERKEVVQEEIFAAEDESYELEHGLILFIFSDAVRWAMRHTGMGQDQARKLLAEVGCEEQVEREWGSIAMEYLEMFEQQR</sequence>
<keyword evidence="2" id="KW-0819">tRNA processing</keyword>
<organism evidence="6">
    <name type="scientific">Guillardia theta (strain CCMP2712)</name>
    <name type="common">Cryptophyte</name>
    <dbReference type="NCBI Taxonomy" id="905079"/>
    <lineage>
        <taxon>Eukaryota</taxon>
        <taxon>Cryptophyceae</taxon>
        <taxon>Pyrenomonadales</taxon>
        <taxon>Geminigeraceae</taxon>
        <taxon>Guillardia</taxon>
    </lineage>
</organism>
<dbReference type="AlphaFoldDB" id="L1JXX8"/>
<comment type="similarity">
    <text evidence="1">Belongs to the THADA family.</text>
</comment>
<protein>
    <submittedName>
        <fullName evidence="6 7">Uncharacterized protein</fullName>
    </submittedName>
</protein>
<dbReference type="Pfam" id="PF10350">
    <property type="entry name" value="DUF2428"/>
    <property type="match status" value="1"/>
</dbReference>